<feature type="region of interest" description="Disordered" evidence="2">
    <location>
        <begin position="754"/>
        <end position="797"/>
    </location>
</feature>
<evidence type="ECO:0000256" key="2">
    <source>
        <dbReference type="SAM" id="MobiDB-lite"/>
    </source>
</evidence>
<dbReference type="Proteomes" id="UP001150907">
    <property type="component" value="Unassembled WGS sequence"/>
</dbReference>
<evidence type="ECO:0000313" key="4">
    <source>
        <dbReference type="Proteomes" id="UP001150907"/>
    </source>
</evidence>
<feature type="compositionally biased region" description="Basic and acidic residues" evidence="2">
    <location>
        <begin position="854"/>
        <end position="865"/>
    </location>
</feature>
<feature type="compositionally biased region" description="Basic and acidic residues" evidence="2">
    <location>
        <begin position="756"/>
        <end position="771"/>
    </location>
</feature>
<name>A0A9W8EGZ7_9FUNG</name>
<feature type="region of interest" description="Disordered" evidence="2">
    <location>
        <begin position="76"/>
        <end position="106"/>
    </location>
</feature>
<evidence type="ECO:0000313" key="3">
    <source>
        <dbReference type="EMBL" id="KAJ2007033.1"/>
    </source>
</evidence>
<feature type="region of interest" description="Disordered" evidence="2">
    <location>
        <begin position="125"/>
        <end position="202"/>
    </location>
</feature>
<sequence>MAALGQEGKARFGFTDMAGSYYNSDDIEVDIASDEGSGDDDGMTREIMGEEYTENLTLSRVDFDQWMANHASLEEGVEAAGEPAAGLTSCDDEGGNGHGAPSTEDVRSQWLTDCTAWGVHSSRDQFERSGSVRGVGTEDDPISIGSSDVEDDCGDRDDYDSYDDSCEYERRGFNTDGESGTETSAPSGVHQGLNAHGHGEPQYHYSEGLLQASISPVDLVSAAMQSTGYDAAAAAQYSSDMECDYPQPSKPAVCEIDPSAVANAMLYLNRSFDHITGGSEALATVAEPISPPLSAYQRPPLPPAHLPLSLADMHKTIGHSIERSISMVDEILTSCDEAASVLIPSLTEDECAETGAGIFARADSANGWDRDPTVATEQDVAISSEVELRDDAHPAGESGHMPKQQQDEYASKINALNTQIFKLSAELQQVSSDKARLDSAVKQLEQENGDFMQSVDDLQQQLKDTQAADCSEIEGLKERVRHVASKLALLTDEHICTKERLDETKQVLTIVSSERTDLIGKCRGLESSLESLASRLASEQHQHEQTKRALHIARDGNANEARRTELESANEELEKRCRALAGQLAQSNNHERLLLNANRALEARLGGVLRRLDEPMRPEDTLADHQRCWDAQLVECRKETATARRQLEHAEASLASERHCAEMLRKRVQELEMVGQPRNDQSVKKRRLESEPFDVAANTAEPEQPLADGVDNDYVVVTPIRNPGPARSYSYDSTTPSRLPVYTGRTGALQQTLVDAGEHARDRRRKNEPNRRLSTAAERGPVTPRVGLCNSSLPRRTPQALQESLAASLQPTKRAQGMQTPRFDLQKQLHQQQQYAGKMSAKPKQPSTPFPAAVDDRRSAENRVL</sequence>
<feature type="region of interest" description="Disordered" evidence="2">
    <location>
        <begin position="828"/>
        <end position="865"/>
    </location>
</feature>
<keyword evidence="1" id="KW-0175">Coiled coil</keyword>
<comment type="caution">
    <text evidence="3">The sequence shown here is derived from an EMBL/GenBank/DDBJ whole genome shotgun (WGS) entry which is preliminary data.</text>
</comment>
<dbReference type="SUPFAM" id="SSF57997">
    <property type="entry name" value="Tropomyosin"/>
    <property type="match status" value="1"/>
</dbReference>
<dbReference type="OrthoDB" id="5591566at2759"/>
<accession>A0A9W8EGZ7</accession>
<feature type="compositionally biased region" description="Polar residues" evidence="2">
    <location>
        <begin position="176"/>
        <end position="186"/>
    </location>
</feature>
<dbReference type="Gene3D" id="1.10.287.1490">
    <property type="match status" value="1"/>
</dbReference>
<feature type="coiled-coil region" evidence="1">
    <location>
        <begin position="529"/>
        <end position="590"/>
    </location>
</feature>
<proteinExistence type="predicted"/>
<organism evidence="3 4">
    <name type="scientific">Coemansia thaxteri</name>
    <dbReference type="NCBI Taxonomy" id="2663907"/>
    <lineage>
        <taxon>Eukaryota</taxon>
        <taxon>Fungi</taxon>
        <taxon>Fungi incertae sedis</taxon>
        <taxon>Zoopagomycota</taxon>
        <taxon>Kickxellomycotina</taxon>
        <taxon>Kickxellomycetes</taxon>
        <taxon>Kickxellales</taxon>
        <taxon>Kickxellaceae</taxon>
        <taxon>Coemansia</taxon>
    </lineage>
</organism>
<protein>
    <submittedName>
        <fullName evidence="3">Uncharacterized protein</fullName>
    </submittedName>
</protein>
<reference evidence="3" key="1">
    <citation type="submission" date="2022-07" db="EMBL/GenBank/DDBJ databases">
        <title>Phylogenomic reconstructions and comparative analyses of Kickxellomycotina fungi.</title>
        <authorList>
            <person name="Reynolds N.K."/>
            <person name="Stajich J.E."/>
            <person name="Barry K."/>
            <person name="Grigoriev I.V."/>
            <person name="Crous P."/>
            <person name="Smith M.E."/>
        </authorList>
    </citation>
    <scope>NUCLEOTIDE SEQUENCE</scope>
    <source>
        <strain evidence="3">IMI 214461</strain>
    </source>
</reference>
<keyword evidence="4" id="KW-1185">Reference proteome</keyword>
<evidence type="ECO:0000256" key="1">
    <source>
        <dbReference type="SAM" id="Coils"/>
    </source>
</evidence>
<dbReference type="AlphaFoldDB" id="A0A9W8EGZ7"/>
<dbReference type="EMBL" id="JANBQF010000039">
    <property type="protein sequence ID" value="KAJ2007033.1"/>
    <property type="molecule type" value="Genomic_DNA"/>
</dbReference>
<gene>
    <name evidence="3" type="ORF">H4R26_001032</name>
</gene>
<feature type="compositionally biased region" description="Acidic residues" evidence="2">
    <location>
        <begin position="148"/>
        <end position="166"/>
    </location>
</feature>
<feature type="coiled-coil region" evidence="1">
    <location>
        <begin position="427"/>
        <end position="493"/>
    </location>
</feature>